<dbReference type="GO" id="GO:0005737">
    <property type="term" value="C:cytoplasm"/>
    <property type="evidence" value="ECO:0007669"/>
    <property type="project" value="UniProtKB-SubCell"/>
</dbReference>
<dbReference type="SUPFAM" id="SSF50978">
    <property type="entry name" value="WD40 repeat-like"/>
    <property type="match status" value="1"/>
</dbReference>
<evidence type="ECO:0000313" key="10">
    <source>
        <dbReference type="Proteomes" id="UP000051574"/>
    </source>
</evidence>
<dbReference type="InterPro" id="IPR051973">
    <property type="entry name" value="tRNA_Anticodon_Mtase-Reg"/>
</dbReference>
<organism evidence="9 10">
    <name type="scientific">Oryctes borbonicus</name>
    <dbReference type="NCBI Taxonomy" id="1629725"/>
    <lineage>
        <taxon>Eukaryota</taxon>
        <taxon>Metazoa</taxon>
        <taxon>Ecdysozoa</taxon>
        <taxon>Arthropoda</taxon>
        <taxon>Hexapoda</taxon>
        <taxon>Insecta</taxon>
        <taxon>Pterygota</taxon>
        <taxon>Neoptera</taxon>
        <taxon>Endopterygota</taxon>
        <taxon>Coleoptera</taxon>
        <taxon>Polyphaga</taxon>
        <taxon>Scarabaeiformia</taxon>
        <taxon>Scarabaeidae</taxon>
        <taxon>Dynastinae</taxon>
        <taxon>Oryctes</taxon>
    </lineage>
</organism>
<keyword evidence="5" id="KW-0677">Repeat</keyword>
<dbReference type="AlphaFoldDB" id="A0A0T6AT89"/>
<keyword evidence="4" id="KW-0819">tRNA processing</keyword>
<dbReference type="PROSITE" id="PS50082">
    <property type="entry name" value="WD_REPEATS_2"/>
    <property type="match status" value="2"/>
</dbReference>
<evidence type="ECO:0000256" key="2">
    <source>
        <dbReference type="ARBA" id="ARBA00022490"/>
    </source>
</evidence>
<reference evidence="9 10" key="1">
    <citation type="submission" date="2015-09" db="EMBL/GenBank/DDBJ databases">
        <title>Draft genome of the scarab beetle Oryctes borbonicus.</title>
        <authorList>
            <person name="Meyer J.M."/>
            <person name="Markov G.V."/>
            <person name="Baskaran P."/>
            <person name="Herrmann M."/>
            <person name="Sommer R.J."/>
            <person name="Roedelsperger C."/>
        </authorList>
    </citation>
    <scope>NUCLEOTIDE SEQUENCE [LARGE SCALE GENOMIC DNA]</scope>
    <source>
        <strain evidence="9">OB123</strain>
        <tissue evidence="9">Whole animal</tissue>
    </source>
</reference>
<evidence type="ECO:0000256" key="3">
    <source>
        <dbReference type="ARBA" id="ARBA00022574"/>
    </source>
</evidence>
<accession>A0A0T6AT89</accession>
<dbReference type="InterPro" id="IPR036322">
    <property type="entry name" value="WD40_repeat_dom_sf"/>
</dbReference>
<evidence type="ECO:0000256" key="6">
    <source>
        <dbReference type="ARBA" id="ARBA00038255"/>
    </source>
</evidence>
<evidence type="ECO:0000256" key="5">
    <source>
        <dbReference type="ARBA" id="ARBA00022737"/>
    </source>
</evidence>
<dbReference type="InterPro" id="IPR001680">
    <property type="entry name" value="WD40_rpt"/>
</dbReference>
<dbReference type="SMART" id="SM00320">
    <property type="entry name" value="WD40"/>
    <property type="match status" value="5"/>
</dbReference>
<evidence type="ECO:0000313" key="9">
    <source>
        <dbReference type="EMBL" id="KRT78266.1"/>
    </source>
</evidence>
<keyword evidence="10" id="KW-1185">Reference proteome</keyword>
<comment type="subcellular location">
    <subcellularLocation>
        <location evidence="1">Cytoplasm</location>
    </subcellularLocation>
</comment>
<protein>
    <recommendedName>
        <fullName evidence="7">tRNA (34-2'-O)-methyltransferase regulator WDR6</fullName>
    </recommendedName>
</protein>
<evidence type="ECO:0000256" key="1">
    <source>
        <dbReference type="ARBA" id="ARBA00004496"/>
    </source>
</evidence>
<sequence length="405" mass="45719">MHNVVTLLNCTLSVIMDKECMERCISYCAQMANDHWNDLIVLSGTVFSQILIWWPRNCADKLCPVLYRLIGHKGVIFSIDYNPTLNIICSASDDRTAKVWAIKSETLAKEIAENPISINLKYTLIGHTARVFKCKIFSDSIITAGEDGIINIWDKYGELIKKSDVHQGGPVWSLDCCEDTNTIVSGGGDCGVFKFKLRTNVLKSSLETELDNPKKVLIFSSDNVAYLTDDGLFLMYKRKAQQFAGFAIHEDLKSYGLLEKSPCGCRIALAGYHGTIHLYQVVPRWLDYMYSCQIESKERIYSMHWLSCKMLLTCGVKGILTLWTVGETTMMPIHFWELPRSKERWSTAACFCGINTVLVGDRRGTLYVYSTDSSQPVQIIKKAHNYLGISAMYFRNGKVISLGNI</sequence>
<evidence type="ECO:0000256" key="4">
    <source>
        <dbReference type="ARBA" id="ARBA00022694"/>
    </source>
</evidence>
<comment type="caution">
    <text evidence="9">The sequence shown here is derived from an EMBL/GenBank/DDBJ whole genome shotgun (WGS) entry which is preliminary data.</text>
</comment>
<proteinExistence type="inferred from homology"/>
<dbReference type="GO" id="GO:0030488">
    <property type="term" value="P:tRNA methylation"/>
    <property type="evidence" value="ECO:0007669"/>
    <property type="project" value="TreeGrafter"/>
</dbReference>
<dbReference type="PROSITE" id="PS50294">
    <property type="entry name" value="WD_REPEATS_REGION"/>
    <property type="match status" value="1"/>
</dbReference>
<comment type="similarity">
    <text evidence="6">Belongs to the WD repeat WDR6 family.</text>
</comment>
<feature type="repeat" description="WD" evidence="8">
    <location>
        <begin position="124"/>
        <end position="154"/>
    </location>
</feature>
<evidence type="ECO:0000256" key="8">
    <source>
        <dbReference type="PROSITE-ProRule" id="PRU00221"/>
    </source>
</evidence>
<dbReference type="InterPro" id="IPR015943">
    <property type="entry name" value="WD40/YVTN_repeat-like_dom_sf"/>
</dbReference>
<keyword evidence="3 8" id="KW-0853">WD repeat</keyword>
<name>A0A0T6AT89_9SCAR</name>
<dbReference type="OrthoDB" id="5594999at2759"/>
<dbReference type="Gene3D" id="2.130.10.10">
    <property type="entry name" value="YVTN repeat-like/Quinoprotein amine dehydrogenase"/>
    <property type="match status" value="2"/>
</dbReference>
<dbReference type="PANTHER" id="PTHR14344:SF3">
    <property type="entry name" value="WD REPEAT-CONTAINING PROTEIN 6"/>
    <property type="match status" value="1"/>
</dbReference>
<keyword evidence="2" id="KW-0963">Cytoplasm</keyword>
<dbReference type="Pfam" id="PF00400">
    <property type="entry name" value="WD40"/>
    <property type="match status" value="3"/>
</dbReference>
<evidence type="ECO:0000256" key="7">
    <source>
        <dbReference type="ARBA" id="ARBA00040154"/>
    </source>
</evidence>
<dbReference type="Proteomes" id="UP000051574">
    <property type="component" value="Unassembled WGS sequence"/>
</dbReference>
<dbReference type="PANTHER" id="PTHR14344">
    <property type="entry name" value="WD REPEAT PROTEIN"/>
    <property type="match status" value="1"/>
</dbReference>
<dbReference type="EMBL" id="LJIG01022878">
    <property type="protein sequence ID" value="KRT78266.1"/>
    <property type="molecule type" value="Genomic_DNA"/>
</dbReference>
<gene>
    <name evidence="9" type="ORF">AMK59_6719</name>
</gene>
<feature type="repeat" description="WD" evidence="8">
    <location>
        <begin position="69"/>
        <end position="110"/>
    </location>
</feature>